<dbReference type="InterPro" id="IPR003594">
    <property type="entry name" value="HATPase_dom"/>
</dbReference>
<dbReference type="PANTHER" id="PTHR43156:SF2">
    <property type="entry name" value="STAGE II SPORULATION PROTEIN E"/>
    <property type="match status" value="1"/>
</dbReference>
<dbReference type="SMART" id="SM00448">
    <property type="entry name" value="REC"/>
    <property type="match status" value="1"/>
</dbReference>
<dbReference type="Gene3D" id="3.30.565.10">
    <property type="entry name" value="Histidine kinase-like ATPase, C-terminal domain"/>
    <property type="match status" value="1"/>
</dbReference>
<dbReference type="Proteomes" id="UP001652504">
    <property type="component" value="Unassembled WGS sequence"/>
</dbReference>
<dbReference type="Pfam" id="PF07228">
    <property type="entry name" value="SpoIIE"/>
    <property type="match status" value="1"/>
</dbReference>
<keyword evidence="1" id="KW-0378">Hydrolase</keyword>
<feature type="modified residue" description="4-aspartylphosphate" evidence="2">
    <location>
        <position position="52"/>
    </location>
</feature>
<evidence type="ECO:0000259" key="3">
    <source>
        <dbReference type="PROSITE" id="PS50110"/>
    </source>
</evidence>
<dbReference type="Pfam" id="PF13581">
    <property type="entry name" value="HATPase_c_2"/>
    <property type="match status" value="1"/>
</dbReference>
<dbReference type="PANTHER" id="PTHR43156">
    <property type="entry name" value="STAGE II SPORULATION PROTEIN E-RELATED"/>
    <property type="match status" value="1"/>
</dbReference>
<accession>A0ABT3AA59</accession>
<sequence length="547" mass="61263">MRILVVDDESLNRFLLVHMLEEAGYKDCYEAENGQEALKLAEKIKPDLVLLDIVMPDMSGYDVAPILKKKAGGIYLPVIFITALDDQSSLAKCLEVGGDDFASKPFDKVILTAKIRAHGRTRELSKKTFEQKEELTYYRNSVEREHAIVEHIFANALTINKKAGRYFDYRLAPASSFNGDLFLIEPSPSGGLYFLMGDFTGHGLASAIGALPVTRAFQAMASKGLAVSEMAATINHTLLSLLPVDMFFAAAIVEVAKNGTHINVWNGGMPDLILINREGEIRKHFESMHMSLGILDDGEFDDVVEHFQAEEGDRLLGYSDGLVELTNAEEKMLGEEAFYRWLKNEPDVTVTSLNERIEKFRGNAEQLDDITLVSFYCKPLELDVSPNLTSLPFEIHFALDADKLKKLDPVHDITMMIASQMGLDTLRSDISTVLSELFNNALDHGLLKLDSDMKKTTDGFFEYFEQRLERLQQLESGFVHIDVKLDPDTRLLTIEISDSGQGFDISKVNNATDNDCFGRGIPLIREICHDVHYYPGGTRVKVDFLIK</sequence>
<dbReference type="RefSeq" id="WP_263712854.1">
    <property type="nucleotide sequence ID" value="NZ_JAOWKX010000006.1"/>
</dbReference>
<comment type="caution">
    <text evidence="4">The sequence shown here is derived from an EMBL/GenBank/DDBJ whole genome shotgun (WGS) entry which is preliminary data.</text>
</comment>
<dbReference type="InterPro" id="IPR011006">
    <property type="entry name" value="CheY-like_superfamily"/>
</dbReference>
<dbReference type="SUPFAM" id="SSF55874">
    <property type="entry name" value="ATPase domain of HSP90 chaperone/DNA topoisomerase II/histidine kinase"/>
    <property type="match status" value="1"/>
</dbReference>
<evidence type="ECO:0000313" key="5">
    <source>
        <dbReference type="Proteomes" id="UP001652504"/>
    </source>
</evidence>
<dbReference type="SUPFAM" id="SSF52172">
    <property type="entry name" value="CheY-like"/>
    <property type="match status" value="1"/>
</dbReference>
<dbReference type="Gene3D" id="3.40.50.2300">
    <property type="match status" value="1"/>
</dbReference>
<name>A0ABT3AA59_9ALTE</name>
<dbReference type="InterPro" id="IPR001789">
    <property type="entry name" value="Sig_transdc_resp-reg_receiver"/>
</dbReference>
<protein>
    <submittedName>
        <fullName evidence="4">SpoIIE family protein phosphatase</fullName>
    </submittedName>
</protein>
<dbReference type="InterPro" id="IPR036890">
    <property type="entry name" value="HATPase_C_sf"/>
</dbReference>
<evidence type="ECO:0000256" key="2">
    <source>
        <dbReference type="PROSITE-ProRule" id="PRU00169"/>
    </source>
</evidence>
<keyword evidence="2" id="KW-0597">Phosphoprotein</keyword>
<dbReference type="InterPro" id="IPR052016">
    <property type="entry name" value="Bact_Sigma-Reg"/>
</dbReference>
<evidence type="ECO:0000313" key="4">
    <source>
        <dbReference type="EMBL" id="MCV2885569.1"/>
    </source>
</evidence>
<dbReference type="Pfam" id="PF00072">
    <property type="entry name" value="Response_reg"/>
    <property type="match status" value="1"/>
</dbReference>
<organism evidence="4 5">
    <name type="scientific">Fluctibacter corallii</name>
    <dbReference type="NCBI Taxonomy" id="2984329"/>
    <lineage>
        <taxon>Bacteria</taxon>
        <taxon>Pseudomonadati</taxon>
        <taxon>Pseudomonadota</taxon>
        <taxon>Gammaproteobacteria</taxon>
        <taxon>Alteromonadales</taxon>
        <taxon>Alteromonadaceae</taxon>
        <taxon>Fluctibacter</taxon>
    </lineage>
</organism>
<evidence type="ECO:0000256" key="1">
    <source>
        <dbReference type="ARBA" id="ARBA00022801"/>
    </source>
</evidence>
<dbReference type="PROSITE" id="PS50110">
    <property type="entry name" value="RESPONSE_REGULATORY"/>
    <property type="match status" value="1"/>
</dbReference>
<dbReference type="InterPro" id="IPR001932">
    <property type="entry name" value="PPM-type_phosphatase-like_dom"/>
</dbReference>
<dbReference type="InterPro" id="IPR036457">
    <property type="entry name" value="PPM-type-like_dom_sf"/>
</dbReference>
<dbReference type="CDD" id="cd16936">
    <property type="entry name" value="HATPase_RsbW-like"/>
    <property type="match status" value="1"/>
</dbReference>
<dbReference type="EMBL" id="JAOWKX010000006">
    <property type="protein sequence ID" value="MCV2885569.1"/>
    <property type="molecule type" value="Genomic_DNA"/>
</dbReference>
<feature type="domain" description="Response regulatory" evidence="3">
    <location>
        <begin position="2"/>
        <end position="119"/>
    </location>
</feature>
<reference evidence="4 5" key="1">
    <citation type="submission" date="2022-10" db="EMBL/GenBank/DDBJ databases">
        <title>Aestuariibacter sp. AA17 isolated from Montipora capitata coral fragment.</title>
        <authorList>
            <person name="Emsley S.A."/>
            <person name="Pfannmuller K.M."/>
            <person name="Loughran R.M."/>
            <person name="Shlafstein M."/>
            <person name="Papke E."/>
            <person name="Saw J.H."/>
            <person name="Ushijima B."/>
            <person name="Videau P."/>
        </authorList>
    </citation>
    <scope>NUCLEOTIDE SEQUENCE [LARGE SCALE GENOMIC DNA]</scope>
    <source>
        <strain evidence="4 5">AA17</strain>
    </source>
</reference>
<dbReference type="Gene3D" id="3.60.40.10">
    <property type="entry name" value="PPM-type phosphatase domain"/>
    <property type="match status" value="1"/>
</dbReference>
<proteinExistence type="predicted"/>
<gene>
    <name evidence="4" type="ORF">OE749_12790</name>
</gene>
<keyword evidence="5" id="KW-1185">Reference proteome</keyword>
<dbReference type="SMART" id="SM00331">
    <property type="entry name" value="PP2C_SIG"/>
    <property type="match status" value="1"/>
</dbReference>